<dbReference type="Proteomes" id="UP000323597">
    <property type="component" value="Chromosome A09"/>
</dbReference>
<sequence>MFLFFYLLFSFFFLHRNPSHLCCRNCFSCAAVAAFPVPSPILFSTTAHLVTLAPLDHSSQRS</sequence>
<keyword evidence="3" id="KW-1185">Reference proteome</keyword>
<evidence type="ECO:0000313" key="3">
    <source>
        <dbReference type="Proteomes" id="UP000323597"/>
    </source>
</evidence>
<dbReference type="EMBL" id="CM017644">
    <property type="protein sequence ID" value="TYJ19258.1"/>
    <property type="molecule type" value="Genomic_DNA"/>
</dbReference>
<evidence type="ECO:0000256" key="1">
    <source>
        <dbReference type="SAM" id="SignalP"/>
    </source>
</evidence>
<keyword evidence="1" id="KW-0732">Signal</keyword>
<organism evidence="2 3">
    <name type="scientific">Gossypium mustelinum</name>
    <name type="common">Cotton</name>
    <name type="synonym">Gossypium caicoense</name>
    <dbReference type="NCBI Taxonomy" id="34275"/>
    <lineage>
        <taxon>Eukaryota</taxon>
        <taxon>Viridiplantae</taxon>
        <taxon>Streptophyta</taxon>
        <taxon>Embryophyta</taxon>
        <taxon>Tracheophyta</taxon>
        <taxon>Spermatophyta</taxon>
        <taxon>Magnoliopsida</taxon>
        <taxon>eudicotyledons</taxon>
        <taxon>Gunneridae</taxon>
        <taxon>Pentapetalae</taxon>
        <taxon>rosids</taxon>
        <taxon>malvids</taxon>
        <taxon>Malvales</taxon>
        <taxon>Malvaceae</taxon>
        <taxon>Malvoideae</taxon>
        <taxon>Gossypium</taxon>
    </lineage>
</organism>
<protein>
    <recommendedName>
        <fullName evidence="4">Secreted protein</fullName>
    </recommendedName>
</protein>
<accession>A0A5D2XYW0</accession>
<feature type="signal peptide" evidence="1">
    <location>
        <begin position="1"/>
        <end position="19"/>
    </location>
</feature>
<dbReference type="AlphaFoldDB" id="A0A5D2XYW0"/>
<evidence type="ECO:0008006" key="4">
    <source>
        <dbReference type="Google" id="ProtNLM"/>
    </source>
</evidence>
<feature type="chain" id="PRO_5022870700" description="Secreted protein" evidence="1">
    <location>
        <begin position="20"/>
        <end position="62"/>
    </location>
</feature>
<reference evidence="2 3" key="1">
    <citation type="submission" date="2019-07" db="EMBL/GenBank/DDBJ databases">
        <title>WGS assembly of Gossypium mustelinum.</title>
        <authorList>
            <person name="Chen Z.J."/>
            <person name="Sreedasyam A."/>
            <person name="Ando A."/>
            <person name="Song Q."/>
            <person name="De L."/>
            <person name="Hulse-Kemp A."/>
            <person name="Ding M."/>
            <person name="Ye W."/>
            <person name="Kirkbride R."/>
            <person name="Jenkins J."/>
            <person name="Plott C."/>
            <person name="Lovell J."/>
            <person name="Lin Y.-M."/>
            <person name="Vaughn R."/>
            <person name="Liu B."/>
            <person name="Li W."/>
            <person name="Simpson S."/>
            <person name="Scheffler B."/>
            <person name="Saski C."/>
            <person name="Grover C."/>
            <person name="Hu G."/>
            <person name="Conover J."/>
            <person name="Carlson J."/>
            <person name="Shu S."/>
            <person name="Boston L."/>
            <person name="Williams M."/>
            <person name="Peterson D."/>
            <person name="Mcgee K."/>
            <person name="Jones D."/>
            <person name="Wendel J."/>
            <person name="Stelly D."/>
            <person name="Grimwood J."/>
            <person name="Schmutz J."/>
        </authorList>
    </citation>
    <scope>NUCLEOTIDE SEQUENCE [LARGE SCALE GENOMIC DNA]</scope>
    <source>
        <strain evidence="2">1408120.09</strain>
    </source>
</reference>
<gene>
    <name evidence="2" type="ORF">E1A91_A09G180400v1</name>
</gene>
<evidence type="ECO:0000313" key="2">
    <source>
        <dbReference type="EMBL" id="TYJ19258.1"/>
    </source>
</evidence>
<proteinExistence type="predicted"/>
<name>A0A5D2XYW0_GOSMU</name>